<name>A0A1F6UP72_9PROT</name>
<dbReference type="InterPro" id="IPR004360">
    <property type="entry name" value="Glyas_Fos-R_dOase_dom"/>
</dbReference>
<dbReference type="Pfam" id="PF00903">
    <property type="entry name" value="Glyoxalase"/>
    <property type="match status" value="1"/>
</dbReference>
<evidence type="ECO:0000313" key="3">
    <source>
        <dbReference type="Proteomes" id="UP000177950"/>
    </source>
</evidence>
<proteinExistence type="predicted"/>
<dbReference type="InterPro" id="IPR029068">
    <property type="entry name" value="Glyas_Bleomycin-R_OHBP_Dase"/>
</dbReference>
<organism evidence="2 3">
    <name type="scientific">Candidatus Muproteobacteria bacterium RBG_19FT_COMBO_61_10</name>
    <dbReference type="NCBI Taxonomy" id="1817761"/>
    <lineage>
        <taxon>Bacteria</taxon>
        <taxon>Pseudomonadati</taxon>
        <taxon>Pseudomonadota</taxon>
        <taxon>Candidatus Muproteobacteria</taxon>
    </lineage>
</organism>
<accession>A0A1F6UP72</accession>
<dbReference type="InterPro" id="IPR050383">
    <property type="entry name" value="GlyoxalaseI/FosfomycinResist"/>
</dbReference>
<dbReference type="EMBL" id="MFSV01000007">
    <property type="protein sequence ID" value="OGI59181.1"/>
    <property type="molecule type" value="Genomic_DNA"/>
</dbReference>
<protein>
    <submittedName>
        <fullName evidence="2">Glyoxalase</fullName>
    </submittedName>
</protein>
<dbReference type="PANTHER" id="PTHR21366:SF22">
    <property type="entry name" value="VOC DOMAIN-CONTAINING PROTEIN"/>
    <property type="match status" value="1"/>
</dbReference>
<evidence type="ECO:0000259" key="1">
    <source>
        <dbReference type="PROSITE" id="PS51819"/>
    </source>
</evidence>
<comment type="caution">
    <text evidence="2">The sequence shown here is derived from an EMBL/GenBank/DDBJ whole genome shotgun (WGS) entry which is preliminary data.</text>
</comment>
<dbReference type="InterPro" id="IPR037523">
    <property type="entry name" value="VOC_core"/>
</dbReference>
<feature type="domain" description="VOC" evidence="1">
    <location>
        <begin position="6"/>
        <end position="123"/>
    </location>
</feature>
<dbReference type="Proteomes" id="UP000177950">
    <property type="component" value="Unassembled WGS sequence"/>
</dbReference>
<dbReference type="SUPFAM" id="SSF54593">
    <property type="entry name" value="Glyoxalase/Bleomycin resistance protein/Dihydroxybiphenyl dioxygenase"/>
    <property type="match status" value="1"/>
</dbReference>
<dbReference type="Gene3D" id="3.10.180.10">
    <property type="entry name" value="2,3-Dihydroxybiphenyl 1,2-Dioxygenase, domain 1"/>
    <property type="match status" value="1"/>
</dbReference>
<gene>
    <name evidence="2" type="ORF">A2V58_09535</name>
</gene>
<dbReference type="AlphaFoldDB" id="A0A1F6UP72"/>
<sequence length="124" mass="13520">MKNYLALAHASVLVRDTATALGFYCGVLDMPLDAARPDLGYPGAWLNLGAQQIHLLELPNPDPATGRPAHGGRDRHIAVLVRDLDLLRKRLEQAGIAHTLSRSGRRALFCRDPDGNALEFIETA</sequence>
<evidence type="ECO:0000313" key="2">
    <source>
        <dbReference type="EMBL" id="OGI59181.1"/>
    </source>
</evidence>
<reference evidence="2 3" key="1">
    <citation type="journal article" date="2016" name="Nat. Commun.">
        <title>Thousands of microbial genomes shed light on interconnected biogeochemical processes in an aquifer system.</title>
        <authorList>
            <person name="Anantharaman K."/>
            <person name="Brown C.T."/>
            <person name="Hug L.A."/>
            <person name="Sharon I."/>
            <person name="Castelle C.J."/>
            <person name="Probst A.J."/>
            <person name="Thomas B.C."/>
            <person name="Singh A."/>
            <person name="Wilkins M.J."/>
            <person name="Karaoz U."/>
            <person name="Brodie E.L."/>
            <person name="Williams K.H."/>
            <person name="Hubbard S.S."/>
            <person name="Banfield J.F."/>
        </authorList>
    </citation>
    <scope>NUCLEOTIDE SEQUENCE [LARGE SCALE GENOMIC DNA]</scope>
</reference>
<dbReference type="PROSITE" id="PS51819">
    <property type="entry name" value="VOC"/>
    <property type="match status" value="1"/>
</dbReference>
<dbReference type="PANTHER" id="PTHR21366">
    <property type="entry name" value="GLYOXALASE FAMILY PROTEIN"/>
    <property type="match status" value="1"/>
</dbReference>